<dbReference type="EMBL" id="JAUSWB010000002">
    <property type="protein sequence ID" value="MDQ0428416.1"/>
    <property type="molecule type" value="Genomic_DNA"/>
</dbReference>
<evidence type="ECO:0000256" key="3">
    <source>
        <dbReference type="ARBA" id="ARBA00022801"/>
    </source>
</evidence>
<evidence type="ECO:0000256" key="2">
    <source>
        <dbReference type="ARBA" id="ARBA00022670"/>
    </source>
</evidence>
<feature type="signal peptide" evidence="6">
    <location>
        <begin position="1"/>
        <end position="27"/>
    </location>
</feature>
<evidence type="ECO:0000256" key="6">
    <source>
        <dbReference type="SAM" id="SignalP"/>
    </source>
</evidence>
<dbReference type="Gene3D" id="2.60.40.10">
    <property type="entry name" value="Immunoglobulins"/>
    <property type="match status" value="3"/>
</dbReference>
<accession>A0ABU0GST3</accession>
<dbReference type="Pfam" id="PF17936">
    <property type="entry name" value="Big_6"/>
    <property type="match status" value="3"/>
</dbReference>
<keyword evidence="4 5" id="KW-0720">Serine protease</keyword>
<reference evidence="8 9" key="1">
    <citation type="submission" date="2023-07" db="EMBL/GenBank/DDBJ databases">
        <title>Genomic Encyclopedia of Type Strains, Phase IV (KMG-IV): sequencing the most valuable type-strain genomes for metagenomic binning, comparative biology and taxonomic classification.</title>
        <authorList>
            <person name="Goeker M."/>
        </authorList>
    </citation>
    <scope>NUCLEOTIDE SEQUENCE [LARGE SCALE GENOMIC DNA]</scope>
    <source>
        <strain evidence="8 9">DSM 16419</strain>
    </source>
</reference>
<dbReference type="InterPro" id="IPR023828">
    <property type="entry name" value="Peptidase_S8_Ser-AS"/>
</dbReference>
<feature type="active site" description="Charge relay system" evidence="5">
    <location>
        <position position="329"/>
    </location>
</feature>
<dbReference type="InterPro" id="IPR050131">
    <property type="entry name" value="Peptidase_S8_subtilisin-like"/>
</dbReference>
<feature type="domain" description="SLH" evidence="7">
    <location>
        <begin position="722"/>
        <end position="785"/>
    </location>
</feature>
<dbReference type="GO" id="GO:0006508">
    <property type="term" value="P:proteolysis"/>
    <property type="evidence" value="ECO:0007669"/>
    <property type="project" value="UniProtKB-KW"/>
</dbReference>
<keyword evidence="2 5" id="KW-0645">Protease</keyword>
<dbReference type="PROSITE" id="PS00138">
    <property type="entry name" value="SUBTILASE_SER"/>
    <property type="match status" value="1"/>
</dbReference>
<dbReference type="PROSITE" id="PS51272">
    <property type="entry name" value="SLH"/>
    <property type="match status" value="3"/>
</dbReference>
<dbReference type="Proteomes" id="UP001241988">
    <property type="component" value="Unassembled WGS sequence"/>
</dbReference>
<dbReference type="Gene3D" id="3.40.50.200">
    <property type="entry name" value="Peptidase S8/S53 domain"/>
    <property type="match status" value="1"/>
</dbReference>
<dbReference type="PROSITE" id="PS51892">
    <property type="entry name" value="SUBTILASE"/>
    <property type="match status" value="1"/>
</dbReference>
<evidence type="ECO:0000256" key="4">
    <source>
        <dbReference type="ARBA" id="ARBA00022825"/>
    </source>
</evidence>
<keyword evidence="6" id="KW-0732">Signal</keyword>
<evidence type="ECO:0000259" key="7">
    <source>
        <dbReference type="PROSITE" id="PS51272"/>
    </source>
</evidence>
<evidence type="ECO:0000256" key="5">
    <source>
        <dbReference type="PROSITE-ProRule" id="PRU01240"/>
    </source>
</evidence>
<gene>
    <name evidence="8" type="ORF">QOZ98_001242</name>
</gene>
<evidence type="ECO:0000256" key="1">
    <source>
        <dbReference type="ARBA" id="ARBA00011073"/>
    </source>
</evidence>
<evidence type="ECO:0000313" key="8">
    <source>
        <dbReference type="EMBL" id="MDQ0428416.1"/>
    </source>
</evidence>
<feature type="chain" id="PRO_5045999186" evidence="6">
    <location>
        <begin position="28"/>
        <end position="899"/>
    </location>
</feature>
<dbReference type="Pfam" id="PF00082">
    <property type="entry name" value="Peptidase_S8"/>
    <property type="match status" value="1"/>
</dbReference>
<dbReference type="InterPro" id="IPR036852">
    <property type="entry name" value="Peptidase_S8/S53_dom_sf"/>
</dbReference>
<dbReference type="InterPro" id="IPR054399">
    <property type="entry name" value="Fervidolysin-like_N_prodom"/>
</dbReference>
<feature type="domain" description="SLH" evidence="7">
    <location>
        <begin position="841"/>
        <end position="899"/>
    </location>
</feature>
<dbReference type="InterPro" id="IPR000209">
    <property type="entry name" value="Peptidase_S8/S53_dom"/>
</dbReference>
<name>A0ABU0GST3_9BACL</name>
<evidence type="ECO:0000313" key="9">
    <source>
        <dbReference type="Proteomes" id="UP001241988"/>
    </source>
</evidence>
<comment type="similarity">
    <text evidence="1 5">Belongs to the peptidase S8 family.</text>
</comment>
<keyword evidence="3 5" id="KW-0378">Hydrolase</keyword>
<sequence>MRRGMKISAALLSVVLLGNTLNTSVYAEGEEPIVTQAKETDQVIVTFKESVKSEQKDLDAVTVNTVDTDEIATLKVPEGETVDAFIEELEARKDIESVEPDHLVQLTYTPNDPYFNYYQYHHTNIETERAWDKTMGSSDVVVAVLDQGFDINHQDLANQIVSPHFTSDTGFSVDDHGTHVAGIIGSSIDNYAFGTGVAPQTSIMPIDVFEGETAYTSDVIEGIYQAVWSGADIINMSLGSYTYNTSYNNAIQYAYQSGLVIVASAGNDSSSQTRYPAAYDNVISVGSTDSSNYQSYFSNYGYDVDIVAPGSSIYSTLPYNSGGWMSGTSMAAPVVSGVAALVLANEPDLTNDEVVTRLLTTTKDLGAYGKDYYYGNGLVNARQALKIVDIPSPAVDEIQDNSTSISGYLSFEIDNGTVIVRDQAGTIISSQEGYSSYSYFEMEIPKQIAGTRLYVSVMDANGNESEATERVVVDATSPDKPIVQKVTDQSTSITGTAEANSELTILANDAIINTIQVNGNGHFESSIERLAAGTELVLYVMDDAGNISESTYTTVTDATPPAKPVVDKVIAGAVKVTGTAEAGSTVKVISKGVLLGEAVAASNGAYSIAVAKQQTGTALSVTATDSAGNVSSARETGVVDGTAPALSFENKVTHHSTRIIGTAEAASIVSVKNGSTTIGTATTDSKGSYEVNIKKQKVGTNLSITAMDADGNSSAAISVTVVDGNFPDLKVVHWALDEIMYLGDDQIIGGYPNGGFQPDKDTTRAEAAKMLALALDLPIEDVSSGYKDVPDKHWGKNYIAAVTKAGLFTGNPDGTFAPNDVLKRSEMAKVISIAYELDASDKNHFNDVKAGHWAKGYISGLYENGITTGFPDETFRPGASTTRAEYSVFLARAMNEDFR</sequence>
<dbReference type="InterPro" id="IPR015500">
    <property type="entry name" value="Peptidase_S8_subtilisin-rel"/>
</dbReference>
<organism evidence="8 9">
    <name type="scientific">Planomicrobium stackebrandtii</name>
    <dbReference type="NCBI Taxonomy" id="253160"/>
    <lineage>
        <taxon>Bacteria</taxon>
        <taxon>Bacillati</taxon>
        <taxon>Bacillota</taxon>
        <taxon>Bacilli</taxon>
        <taxon>Bacillales</taxon>
        <taxon>Caryophanaceae</taxon>
        <taxon>Planomicrobium</taxon>
    </lineage>
</organism>
<dbReference type="PANTHER" id="PTHR43806">
    <property type="entry name" value="PEPTIDASE S8"/>
    <property type="match status" value="1"/>
</dbReference>
<dbReference type="PROSITE" id="PS00137">
    <property type="entry name" value="SUBTILASE_HIS"/>
    <property type="match status" value="1"/>
</dbReference>
<dbReference type="InterPro" id="IPR001119">
    <property type="entry name" value="SLH_dom"/>
</dbReference>
<protein>
    <submittedName>
        <fullName evidence="8">Subtilisin family serine protease/predicted nucleic acid-binding Zn-ribbon protein</fullName>
    </submittedName>
</protein>
<proteinExistence type="inferred from homology"/>
<keyword evidence="9" id="KW-1185">Reference proteome</keyword>
<feature type="domain" description="SLH" evidence="7">
    <location>
        <begin position="786"/>
        <end position="840"/>
    </location>
</feature>
<dbReference type="Pfam" id="PF22148">
    <property type="entry name" value="Fervidolysin_NPro-like"/>
    <property type="match status" value="1"/>
</dbReference>
<dbReference type="RefSeq" id="WP_308786586.1">
    <property type="nucleotide sequence ID" value="NZ_JAUSWB010000002.1"/>
</dbReference>
<dbReference type="InterPro" id="IPR013783">
    <property type="entry name" value="Ig-like_fold"/>
</dbReference>
<dbReference type="InterPro" id="IPR041498">
    <property type="entry name" value="Big_6"/>
</dbReference>
<dbReference type="InterPro" id="IPR022398">
    <property type="entry name" value="Peptidase_S8_His-AS"/>
</dbReference>
<dbReference type="Pfam" id="PF00395">
    <property type="entry name" value="SLH"/>
    <property type="match status" value="3"/>
</dbReference>
<dbReference type="SUPFAM" id="SSF52743">
    <property type="entry name" value="Subtilisin-like"/>
    <property type="match status" value="1"/>
</dbReference>
<dbReference type="GO" id="GO:0008233">
    <property type="term" value="F:peptidase activity"/>
    <property type="evidence" value="ECO:0007669"/>
    <property type="project" value="UniProtKB-KW"/>
</dbReference>
<comment type="caution">
    <text evidence="8">The sequence shown here is derived from an EMBL/GenBank/DDBJ whole genome shotgun (WGS) entry which is preliminary data.</text>
</comment>
<dbReference type="PANTHER" id="PTHR43806:SF11">
    <property type="entry name" value="CEREVISIN-RELATED"/>
    <property type="match status" value="1"/>
</dbReference>
<feature type="active site" description="Charge relay system" evidence="5">
    <location>
        <position position="176"/>
    </location>
</feature>
<dbReference type="PRINTS" id="PR00723">
    <property type="entry name" value="SUBTILISIN"/>
</dbReference>
<feature type="active site" description="Charge relay system" evidence="5">
    <location>
        <position position="146"/>
    </location>
</feature>